<evidence type="ECO:0000256" key="1">
    <source>
        <dbReference type="SAM" id="SignalP"/>
    </source>
</evidence>
<reference evidence="2 3" key="1">
    <citation type="journal article" date="2019" name="Emerg. Microbes Infect.">
        <title>Comprehensive subspecies identification of 175 nontuberculous mycobacteria species based on 7547 genomic profiles.</title>
        <authorList>
            <person name="Matsumoto Y."/>
            <person name="Kinjo T."/>
            <person name="Motooka D."/>
            <person name="Nabeya D."/>
            <person name="Jung N."/>
            <person name="Uechi K."/>
            <person name="Horii T."/>
            <person name="Iida T."/>
            <person name="Fujita J."/>
            <person name="Nakamura S."/>
        </authorList>
    </citation>
    <scope>NUCLEOTIDE SEQUENCE [LARGE SCALE GENOMIC DNA]</scope>
    <source>
        <strain evidence="2 3">JCM 6377</strain>
    </source>
</reference>
<feature type="signal peptide" evidence="1">
    <location>
        <begin position="1"/>
        <end position="29"/>
    </location>
</feature>
<evidence type="ECO:0008006" key="4">
    <source>
        <dbReference type="Google" id="ProtNLM"/>
    </source>
</evidence>
<protein>
    <recommendedName>
        <fullName evidence="4">Secreted protein</fullName>
    </recommendedName>
</protein>
<sequence length="94" mass="10029">MRTFRRGILRLVTAAAAAASFLIAAPALVQDAAPRASAQPRPCVNGVIPWNPYVVNCNLPPRQPRVRGAAPDAGAIIACRNHPGCLAWYVNPPY</sequence>
<accession>A0A7I9W6L9</accession>
<dbReference type="PROSITE" id="PS51318">
    <property type="entry name" value="TAT"/>
    <property type="match status" value="1"/>
</dbReference>
<gene>
    <name evidence="2" type="ORF">MAGR_44490</name>
</gene>
<dbReference type="RefSeq" id="WP_165789240.1">
    <property type="nucleotide sequence ID" value="NZ_BLKS01000001.1"/>
</dbReference>
<keyword evidence="1" id="KW-0732">Signal</keyword>
<dbReference type="InterPro" id="IPR006311">
    <property type="entry name" value="TAT_signal"/>
</dbReference>
<dbReference type="AlphaFoldDB" id="A0A7I9W6L9"/>
<organism evidence="2 3">
    <name type="scientific">Mycolicibacterium agri</name>
    <name type="common">Mycobacterium agri</name>
    <dbReference type="NCBI Taxonomy" id="36811"/>
    <lineage>
        <taxon>Bacteria</taxon>
        <taxon>Bacillati</taxon>
        <taxon>Actinomycetota</taxon>
        <taxon>Actinomycetes</taxon>
        <taxon>Mycobacteriales</taxon>
        <taxon>Mycobacteriaceae</taxon>
        <taxon>Mycolicibacterium</taxon>
    </lineage>
</organism>
<evidence type="ECO:0000313" key="3">
    <source>
        <dbReference type="Proteomes" id="UP000465302"/>
    </source>
</evidence>
<feature type="chain" id="PRO_5038555220" description="Secreted protein" evidence="1">
    <location>
        <begin position="30"/>
        <end position="94"/>
    </location>
</feature>
<evidence type="ECO:0000313" key="2">
    <source>
        <dbReference type="EMBL" id="GFG53008.1"/>
    </source>
</evidence>
<dbReference type="EMBL" id="BLKS01000001">
    <property type="protein sequence ID" value="GFG53008.1"/>
    <property type="molecule type" value="Genomic_DNA"/>
</dbReference>
<dbReference type="Proteomes" id="UP000465302">
    <property type="component" value="Unassembled WGS sequence"/>
</dbReference>
<name>A0A7I9W6L9_MYCAG</name>
<comment type="caution">
    <text evidence="2">The sequence shown here is derived from an EMBL/GenBank/DDBJ whole genome shotgun (WGS) entry which is preliminary data.</text>
</comment>
<proteinExistence type="predicted"/>